<accession>A0A857MNB4</accession>
<dbReference type="EMBL" id="CP045921">
    <property type="protein sequence ID" value="QHN43355.1"/>
    <property type="molecule type" value="Genomic_DNA"/>
</dbReference>
<comment type="similarity">
    <text evidence="2 6">Belongs to the FKBP-type PPIase family.</text>
</comment>
<gene>
    <name evidence="8" type="ORF">GII36_02120</name>
</gene>
<proteinExistence type="inferred from homology"/>
<dbReference type="PANTHER" id="PTHR43811:SF19">
    <property type="entry name" value="39 KDA FK506-BINDING NUCLEAR PROTEIN"/>
    <property type="match status" value="1"/>
</dbReference>
<dbReference type="GO" id="GO:0003755">
    <property type="term" value="F:peptidyl-prolyl cis-trans isomerase activity"/>
    <property type="evidence" value="ECO:0007669"/>
    <property type="project" value="UniProtKB-UniRule"/>
</dbReference>
<evidence type="ECO:0000256" key="6">
    <source>
        <dbReference type="RuleBase" id="RU003915"/>
    </source>
</evidence>
<dbReference type="FunFam" id="3.10.50.40:FF:000006">
    <property type="entry name" value="Peptidyl-prolyl cis-trans isomerase"/>
    <property type="match status" value="1"/>
</dbReference>
<evidence type="ECO:0000313" key="9">
    <source>
        <dbReference type="Proteomes" id="UP001059824"/>
    </source>
</evidence>
<dbReference type="KEGG" id="mama:GII36_02120"/>
<evidence type="ECO:0000256" key="3">
    <source>
        <dbReference type="ARBA" id="ARBA00023110"/>
    </source>
</evidence>
<dbReference type="AlphaFoldDB" id="A0A857MNB4"/>
<dbReference type="SUPFAM" id="SSF54534">
    <property type="entry name" value="FKBP-like"/>
    <property type="match status" value="1"/>
</dbReference>
<dbReference type="Gene3D" id="3.10.50.40">
    <property type="match status" value="1"/>
</dbReference>
<evidence type="ECO:0000256" key="5">
    <source>
        <dbReference type="PROSITE-ProRule" id="PRU00277"/>
    </source>
</evidence>
<name>A0A857MNB4_9BACT</name>
<organism evidence="8 9">
    <name type="scientific">Candidatus Mycosynbacter amalyticus</name>
    <dbReference type="NCBI Taxonomy" id="2665156"/>
    <lineage>
        <taxon>Bacteria</taxon>
        <taxon>Candidatus Saccharimonadota</taxon>
        <taxon>Candidatus Saccharimonadota incertae sedis</taxon>
        <taxon>Candidatus Mycosynbacter</taxon>
    </lineage>
</organism>
<evidence type="ECO:0000256" key="4">
    <source>
        <dbReference type="ARBA" id="ARBA00023235"/>
    </source>
</evidence>
<protein>
    <recommendedName>
        <fullName evidence="6">Peptidyl-prolyl cis-trans isomerase</fullName>
        <ecNumber evidence="6">5.2.1.8</ecNumber>
    </recommendedName>
</protein>
<reference evidence="8" key="1">
    <citation type="journal article" date="2021" name="Nat. Microbiol.">
        <title>Cocultivation of an ultrasmall environmental parasitic bacterium with lytic ability against bacteria associated with wastewater foams.</title>
        <authorList>
            <person name="Batinovic S."/>
            <person name="Rose J.J.A."/>
            <person name="Ratcliffe J."/>
            <person name="Seviour R.J."/>
            <person name="Petrovski S."/>
        </authorList>
    </citation>
    <scope>NUCLEOTIDE SEQUENCE</scope>
    <source>
        <strain evidence="8">JR1</strain>
    </source>
</reference>
<feature type="domain" description="PPIase FKBP-type" evidence="7">
    <location>
        <begin position="23"/>
        <end position="110"/>
    </location>
</feature>
<dbReference type="PANTHER" id="PTHR43811">
    <property type="entry name" value="FKBP-TYPE PEPTIDYL-PROLYL CIS-TRANS ISOMERASE FKPA"/>
    <property type="match status" value="1"/>
</dbReference>
<evidence type="ECO:0000256" key="1">
    <source>
        <dbReference type="ARBA" id="ARBA00000971"/>
    </source>
</evidence>
<dbReference type="InterPro" id="IPR046357">
    <property type="entry name" value="PPIase_dom_sf"/>
</dbReference>
<evidence type="ECO:0000259" key="7">
    <source>
        <dbReference type="PROSITE" id="PS50059"/>
    </source>
</evidence>
<keyword evidence="3 5" id="KW-0697">Rotamase</keyword>
<dbReference type="Pfam" id="PF00254">
    <property type="entry name" value="FKBP_C"/>
    <property type="match status" value="1"/>
</dbReference>
<dbReference type="InterPro" id="IPR001179">
    <property type="entry name" value="PPIase_FKBP_dom"/>
</dbReference>
<dbReference type="EC" id="5.2.1.8" evidence="6"/>
<keyword evidence="4 5" id="KW-0413">Isomerase</keyword>
<evidence type="ECO:0000313" key="8">
    <source>
        <dbReference type="EMBL" id="QHN43355.1"/>
    </source>
</evidence>
<sequence length="110" mass="11696">MPKVAELQIIDTVEGTGETVPEGATITAHYTGALCVDGTIFQSSHDFDEPITFPLDRVIAGWTEGVPGMKVGGTRRLIIPSEKAYGSVRAAANIPPNSDLVFDIELVAIK</sequence>
<dbReference type="PROSITE" id="PS50059">
    <property type="entry name" value="FKBP_PPIASE"/>
    <property type="match status" value="1"/>
</dbReference>
<keyword evidence="9" id="KW-1185">Reference proteome</keyword>
<evidence type="ECO:0000256" key="2">
    <source>
        <dbReference type="ARBA" id="ARBA00006577"/>
    </source>
</evidence>
<comment type="catalytic activity">
    <reaction evidence="1 5 6">
        <text>[protein]-peptidylproline (omega=180) = [protein]-peptidylproline (omega=0)</text>
        <dbReference type="Rhea" id="RHEA:16237"/>
        <dbReference type="Rhea" id="RHEA-COMP:10747"/>
        <dbReference type="Rhea" id="RHEA-COMP:10748"/>
        <dbReference type="ChEBI" id="CHEBI:83833"/>
        <dbReference type="ChEBI" id="CHEBI:83834"/>
        <dbReference type="EC" id="5.2.1.8"/>
    </reaction>
</comment>
<dbReference type="Proteomes" id="UP001059824">
    <property type="component" value="Chromosome"/>
</dbReference>